<dbReference type="InterPro" id="IPR003439">
    <property type="entry name" value="ABC_transporter-like_ATP-bd"/>
</dbReference>
<dbReference type="PANTHER" id="PTHR43394:SF1">
    <property type="entry name" value="ATP-BINDING CASSETTE SUB-FAMILY B MEMBER 10, MITOCHONDRIAL"/>
    <property type="match status" value="1"/>
</dbReference>
<keyword evidence="2 7" id="KW-0812">Transmembrane</keyword>
<dbReference type="Pfam" id="PF00664">
    <property type="entry name" value="ABC_membrane"/>
    <property type="match status" value="1"/>
</dbReference>
<keyword evidence="11" id="KW-1185">Reference proteome</keyword>
<dbReference type="PROSITE" id="PS00211">
    <property type="entry name" value="ABC_TRANSPORTER_1"/>
    <property type="match status" value="1"/>
</dbReference>
<keyword evidence="3" id="KW-0547">Nucleotide-binding</keyword>
<evidence type="ECO:0000259" key="8">
    <source>
        <dbReference type="PROSITE" id="PS50893"/>
    </source>
</evidence>
<feature type="domain" description="ABC transporter" evidence="8">
    <location>
        <begin position="407"/>
        <end position="657"/>
    </location>
</feature>
<feature type="transmembrane region" description="Helical" evidence="7">
    <location>
        <begin position="135"/>
        <end position="156"/>
    </location>
</feature>
<dbReference type="InterPro" id="IPR027417">
    <property type="entry name" value="P-loop_NTPase"/>
</dbReference>
<dbReference type="PANTHER" id="PTHR43394">
    <property type="entry name" value="ATP-DEPENDENT PERMEASE MDL1, MITOCHONDRIAL"/>
    <property type="match status" value="1"/>
</dbReference>
<name>A0ABP0NBJ1_9DINO</name>
<evidence type="ECO:0000256" key="5">
    <source>
        <dbReference type="ARBA" id="ARBA00022989"/>
    </source>
</evidence>
<dbReference type="SUPFAM" id="SSF52540">
    <property type="entry name" value="P-loop containing nucleoside triphosphate hydrolases"/>
    <property type="match status" value="2"/>
</dbReference>
<dbReference type="Pfam" id="PF00005">
    <property type="entry name" value="ABC_tran"/>
    <property type="match status" value="1"/>
</dbReference>
<dbReference type="Proteomes" id="UP001642484">
    <property type="component" value="Unassembled WGS sequence"/>
</dbReference>
<feature type="transmembrane region" description="Helical" evidence="7">
    <location>
        <begin position="233"/>
        <end position="252"/>
    </location>
</feature>
<feature type="transmembrane region" description="Helical" evidence="7">
    <location>
        <begin position="46"/>
        <end position="68"/>
    </location>
</feature>
<dbReference type="InterPro" id="IPR017871">
    <property type="entry name" value="ABC_transporter-like_CS"/>
</dbReference>
<evidence type="ECO:0000256" key="6">
    <source>
        <dbReference type="ARBA" id="ARBA00023136"/>
    </source>
</evidence>
<dbReference type="InterPro" id="IPR046372">
    <property type="entry name" value="PARG_cat_C"/>
</dbReference>
<accession>A0ABP0NBJ1</accession>
<dbReference type="PROSITE" id="PS50929">
    <property type="entry name" value="ABC_TM1F"/>
    <property type="match status" value="1"/>
</dbReference>
<dbReference type="InterPro" id="IPR039421">
    <property type="entry name" value="Type_1_exporter"/>
</dbReference>
<evidence type="ECO:0000313" key="10">
    <source>
        <dbReference type="EMBL" id="CAK9060457.1"/>
    </source>
</evidence>
<dbReference type="InterPro" id="IPR036640">
    <property type="entry name" value="ABC1_TM_sf"/>
</dbReference>
<evidence type="ECO:0000313" key="11">
    <source>
        <dbReference type="Proteomes" id="UP001642484"/>
    </source>
</evidence>
<evidence type="ECO:0000259" key="9">
    <source>
        <dbReference type="PROSITE" id="PS50929"/>
    </source>
</evidence>
<evidence type="ECO:0000256" key="4">
    <source>
        <dbReference type="ARBA" id="ARBA00022840"/>
    </source>
</evidence>
<dbReference type="PROSITE" id="PS50893">
    <property type="entry name" value="ABC_TRANSPORTER_2"/>
    <property type="match status" value="1"/>
</dbReference>
<dbReference type="Pfam" id="PF05028">
    <property type="entry name" value="PARG_cat_C"/>
    <property type="match status" value="1"/>
</dbReference>
<protein>
    <recommendedName>
        <fullName evidence="12">Poly(ADP-ribose) glycohydrolase</fullName>
    </recommendedName>
</protein>
<reference evidence="10 11" key="1">
    <citation type="submission" date="2024-02" db="EMBL/GenBank/DDBJ databases">
        <authorList>
            <person name="Chen Y."/>
            <person name="Shah S."/>
            <person name="Dougan E. K."/>
            <person name="Thang M."/>
            <person name="Chan C."/>
        </authorList>
    </citation>
    <scope>NUCLEOTIDE SEQUENCE [LARGE SCALE GENOMIC DNA]</scope>
</reference>
<keyword evidence="6 7" id="KW-0472">Membrane</keyword>
<keyword evidence="4" id="KW-0067">ATP-binding</keyword>
<organism evidence="10 11">
    <name type="scientific">Durusdinium trenchii</name>
    <dbReference type="NCBI Taxonomy" id="1381693"/>
    <lineage>
        <taxon>Eukaryota</taxon>
        <taxon>Sar</taxon>
        <taxon>Alveolata</taxon>
        <taxon>Dinophyceae</taxon>
        <taxon>Suessiales</taxon>
        <taxon>Symbiodiniaceae</taxon>
        <taxon>Durusdinium</taxon>
    </lineage>
</organism>
<dbReference type="InterPro" id="IPR011527">
    <property type="entry name" value="ABC1_TM_dom"/>
</dbReference>
<proteinExistence type="predicted"/>
<sequence length="1124" mass="123409">MDILDASLGPLVSALPAYIQRQMEESFKFPGGGGMSLPKGVTTVEAAVVAILVVIFISTASLCFGAYLARLNSPTGKIMKLAAGESRILIPATFCLFLNSGLFILLPYFGGQFVQMVGSNTGVTSEELNQITEKIVVVAVASSITSMIRGMLFVLAGERIVRELRKQVFHALLRQEVAFFDVQTTGALVSRLTNDTQTLQNAASSNISIFLRCSSSLLLSLIVMFVTSWKLTLAMLATVPVASILAAIMGHFQRKVSKKYQDETAELGNIASETFGNLRTVRAFQSGERLMEKKYCDASDQVYLYGWKRSMIYGAWSGVVGLLFFVAFTVVLRFGAGLVERGEMQSGDLISFVLYTVSLSGSVAMLGSIMPAFSAAIGATQKIFEITDRIPAQSDGLLDPVECKGKLEFEKVCFTYATRPDAMVLKNVSFQAESNQVVALVGQSGSGKTSCVSLLQRLYDCQSGAVKIDGVDVKELKFSYLRRNMAVVSQEPILFAISARENIAFGVEEADQGKLEEAAKLANCHGFISEWEKGYDTLVGERGIQLSGGQKQRVAIARAILANPTILLLDEADPKDGRLTEAKRDGRSDQQTSLDMPVGLMARIGMVGAIRNILKSPGEKSEHGTRFCGLHSALAQLQEDPTTSGWQKGLCGAIEALLSADLAKLPFSTQLPEPEPSSDPAFARQEVSRRQCIQILAAGFFGILDRRWSEEGATHDMPGFHFSKLWQYDCERWGTKNFVLMAVLVFFGQAAKMSSEMLEEKLIITRKATKKGLNLETMAELENIILCPVEMKNDGISIHEFGGEAHLQADFANAYLGGGVLSGGGTQEECMFVEFPELLALIYLVEKMAPHEAVEIYGARRYVEHTMSTRRADWPDQYCRPVEIGDPIYAVALDAVSFGRRGPHKQYWKEYILQDLRKCSAALLDPRESTDLKRRKFVTGLWGCGAFRGDPELKFIIQWISCSMESSIETMVFCPFDQKEQLLGAGLEKLLHVMMGKVSVKRAYELLVDANYPKSNETFGFLLRRLEADTRSAPISSASESSAATSALDAESEGMVQEALEQLMKQREGRTFLVIAHRLSTVKDADVIVVLSSGECVETGTHEELLAKGSVYKGLVQRQLDLRR</sequence>
<comment type="subcellular location">
    <subcellularLocation>
        <location evidence="1">Membrane</location>
        <topology evidence="1">Multi-pass membrane protein</topology>
    </subcellularLocation>
</comment>
<comment type="caution">
    <text evidence="10">The sequence shown here is derived from an EMBL/GenBank/DDBJ whole genome shotgun (WGS) entry which is preliminary data.</text>
</comment>
<evidence type="ECO:0000256" key="7">
    <source>
        <dbReference type="SAM" id="Phobius"/>
    </source>
</evidence>
<feature type="transmembrane region" description="Helical" evidence="7">
    <location>
        <begin position="88"/>
        <end position="109"/>
    </location>
</feature>
<dbReference type="InterPro" id="IPR003593">
    <property type="entry name" value="AAA+_ATPase"/>
</dbReference>
<feature type="transmembrane region" description="Helical" evidence="7">
    <location>
        <begin position="311"/>
        <end position="332"/>
    </location>
</feature>
<evidence type="ECO:0008006" key="12">
    <source>
        <dbReference type="Google" id="ProtNLM"/>
    </source>
</evidence>
<dbReference type="EMBL" id="CAXAMN010021518">
    <property type="protein sequence ID" value="CAK9060457.1"/>
    <property type="molecule type" value="Genomic_DNA"/>
</dbReference>
<keyword evidence="5 7" id="KW-1133">Transmembrane helix</keyword>
<evidence type="ECO:0000256" key="2">
    <source>
        <dbReference type="ARBA" id="ARBA00022692"/>
    </source>
</evidence>
<dbReference type="SUPFAM" id="SSF90123">
    <property type="entry name" value="ABC transporter transmembrane region"/>
    <property type="match status" value="1"/>
</dbReference>
<feature type="domain" description="ABC transmembrane type-1" evidence="9">
    <location>
        <begin position="92"/>
        <end position="375"/>
    </location>
</feature>
<dbReference type="SMART" id="SM00382">
    <property type="entry name" value="AAA"/>
    <property type="match status" value="1"/>
</dbReference>
<dbReference type="Gene3D" id="1.20.1560.10">
    <property type="entry name" value="ABC transporter type 1, transmembrane domain"/>
    <property type="match status" value="1"/>
</dbReference>
<dbReference type="Gene3D" id="3.40.50.300">
    <property type="entry name" value="P-loop containing nucleotide triphosphate hydrolases"/>
    <property type="match status" value="2"/>
</dbReference>
<feature type="transmembrane region" description="Helical" evidence="7">
    <location>
        <begin position="209"/>
        <end position="227"/>
    </location>
</feature>
<evidence type="ECO:0000256" key="1">
    <source>
        <dbReference type="ARBA" id="ARBA00004141"/>
    </source>
</evidence>
<evidence type="ECO:0000256" key="3">
    <source>
        <dbReference type="ARBA" id="ARBA00022741"/>
    </source>
</evidence>
<gene>
    <name evidence="10" type="ORF">CCMP2556_LOCUS29740</name>
</gene>